<feature type="compositionally biased region" description="Basic and acidic residues" evidence="1">
    <location>
        <begin position="1"/>
        <end position="33"/>
    </location>
</feature>
<evidence type="ECO:0000313" key="3">
    <source>
        <dbReference type="Proteomes" id="UP001230051"/>
    </source>
</evidence>
<evidence type="ECO:0000256" key="1">
    <source>
        <dbReference type="SAM" id="MobiDB-lite"/>
    </source>
</evidence>
<proteinExistence type="predicted"/>
<dbReference type="AlphaFoldDB" id="A0AAD8CXG6"/>
<feature type="region of interest" description="Disordered" evidence="1">
    <location>
        <begin position="1"/>
        <end position="45"/>
    </location>
</feature>
<evidence type="ECO:0000313" key="2">
    <source>
        <dbReference type="EMBL" id="KAK1158540.1"/>
    </source>
</evidence>
<organism evidence="2 3">
    <name type="scientific">Acipenser oxyrinchus oxyrinchus</name>
    <dbReference type="NCBI Taxonomy" id="40147"/>
    <lineage>
        <taxon>Eukaryota</taxon>
        <taxon>Metazoa</taxon>
        <taxon>Chordata</taxon>
        <taxon>Craniata</taxon>
        <taxon>Vertebrata</taxon>
        <taxon>Euteleostomi</taxon>
        <taxon>Actinopterygii</taxon>
        <taxon>Chondrostei</taxon>
        <taxon>Acipenseriformes</taxon>
        <taxon>Acipenseridae</taxon>
        <taxon>Acipenser</taxon>
    </lineage>
</organism>
<accession>A0AAD8CXG6</accession>
<sequence length="68" mass="7745">MRWKKTSKEIKGKVSKIEAAGQREKNQNDERRGSPSPLGIGYDPDESRALKLKSEKQEATGVLIWNFK</sequence>
<comment type="caution">
    <text evidence="2">The sequence shown here is derived from an EMBL/GenBank/DDBJ whole genome shotgun (WGS) entry which is preliminary data.</text>
</comment>
<keyword evidence="3" id="KW-1185">Reference proteome</keyword>
<gene>
    <name evidence="2" type="ORF">AOXY_G23502</name>
</gene>
<protein>
    <submittedName>
        <fullName evidence="2">Uncharacterized protein</fullName>
    </submittedName>
</protein>
<dbReference type="Proteomes" id="UP001230051">
    <property type="component" value="Unassembled WGS sequence"/>
</dbReference>
<name>A0AAD8CXG6_ACIOX</name>
<dbReference type="EMBL" id="JAGXEW010000024">
    <property type="protein sequence ID" value="KAK1158540.1"/>
    <property type="molecule type" value="Genomic_DNA"/>
</dbReference>
<reference evidence="2" key="1">
    <citation type="submission" date="2022-02" db="EMBL/GenBank/DDBJ databases">
        <title>Atlantic sturgeon de novo genome assembly.</title>
        <authorList>
            <person name="Stock M."/>
            <person name="Klopp C."/>
            <person name="Guiguen Y."/>
            <person name="Cabau C."/>
            <person name="Parinello H."/>
            <person name="Santidrian Yebra-Pimentel E."/>
            <person name="Kuhl H."/>
            <person name="Dirks R.P."/>
            <person name="Guessner J."/>
            <person name="Wuertz S."/>
            <person name="Du K."/>
            <person name="Schartl M."/>
        </authorList>
    </citation>
    <scope>NUCLEOTIDE SEQUENCE</scope>
    <source>
        <strain evidence="2">STURGEONOMICS-FGT-2020</strain>
        <tissue evidence="2">Whole blood</tissue>
    </source>
</reference>